<dbReference type="GO" id="GO:0008840">
    <property type="term" value="F:4-hydroxy-tetrahydrodipicolinate synthase activity"/>
    <property type="evidence" value="ECO:0007669"/>
    <property type="project" value="UniProtKB-EC"/>
</dbReference>
<keyword evidence="13" id="KW-1185">Reference proteome</keyword>
<dbReference type="Proteomes" id="UP001208689">
    <property type="component" value="Chromosome"/>
</dbReference>
<keyword evidence="8 11" id="KW-0456">Lyase</keyword>
<dbReference type="SUPFAM" id="SSF51569">
    <property type="entry name" value="Aldolase"/>
    <property type="match status" value="1"/>
</dbReference>
<evidence type="ECO:0000313" key="13">
    <source>
        <dbReference type="Proteomes" id="UP001208689"/>
    </source>
</evidence>
<dbReference type="EMBL" id="CP104013">
    <property type="protein sequence ID" value="UYP45335.1"/>
    <property type="molecule type" value="Genomic_DNA"/>
</dbReference>
<reference evidence="12" key="1">
    <citation type="submission" date="2022-09" db="EMBL/GenBank/DDBJ databases">
        <title>Actin cytoskeleton and complex cell architecture in an #Asgard archaeon.</title>
        <authorList>
            <person name="Ponce Toledo R.I."/>
            <person name="Schleper C."/>
            <person name="Rodrigues Oliveira T."/>
            <person name="Wollweber F."/>
            <person name="Xu J."/>
            <person name="Rittmann S."/>
            <person name="Klingl A."/>
            <person name="Pilhofer M."/>
        </authorList>
    </citation>
    <scope>NUCLEOTIDE SEQUENCE</scope>
    <source>
        <strain evidence="12">B-35</strain>
    </source>
</reference>
<sequence>MNLNISKLNGAFSALISPMDDDGDLCKSTYRNFIRRQIRAGCGLVPCGTTGESATMSHQEHENVIRWCVEEAQRSNEKPFVLAGAGSNNTKEAISLSRHAERMGVDGVLLITPYYNKPTQKGLYAHYAAIASEINIPIVVYNCPGRTGGNILPQTVQSLSEDYANIIGYKAASGNLAQIQKVINLTHDNFVVLSGDDSLTYEIMKSGGKGVISVASNLIPERMVQFVQLMTNNQWSEARIEHNLLQDLFHNLFIETNPAPAKYGAEILNLMSSRVRLPLVGLEPSSKTIMRSTLENLSLQINQK</sequence>
<evidence type="ECO:0000256" key="6">
    <source>
        <dbReference type="ARBA" id="ARBA00022915"/>
    </source>
</evidence>
<comment type="pathway">
    <text evidence="2 11">Amino-acid biosynthesis; L-lysine biosynthesis via DAP pathway; (S)-tetrahydrodipicolinate from L-aspartate: step 3/4.</text>
</comment>
<evidence type="ECO:0000313" key="12">
    <source>
        <dbReference type="EMBL" id="UYP45335.1"/>
    </source>
</evidence>
<comment type="subcellular location">
    <subcellularLocation>
        <location evidence="11">Cytoplasm</location>
    </subcellularLocation>
</comment>
<comment type="function">
    <text evidence="1 11">Catalyzes the condensation of (S)-aspartate-beta-semialdehyde [(S)-ASA] and pyruvate to 4-hydroxy-tetrahydrodipicolinate (HTPA).</text>
</comment>
<feature type="active site" description="Proton donor/acceptor" evidence="11">
    <location>
        <position position="141"/>
    </location>
</feature>
<evidence type="ECO:0000256" key="10">
    <source>
        <dbReference type="ARBA" id="ARBA00047836"/>
    </source>
</evidence>
<dbReference type="EC" id="4.3.3.7" evidence="3 11"/>
<organism evidence="12 13">
    <name type="scientific">Candidatus Lokiarchaeum ossiferum</name>
    <dbReference type="NCBI Taxonomy" id="2951803"/>
    <lineage>
        <taxon>Archaea</taxon>
        <taxon>Promethearchaeati</taxon>
        <taxon>Promethearchaeota</taxon>
        <taxon>Promethearchaeia</taxon>
        <taxon>Promethearchaeales</taxon>
        <taxon>Promethearchaeaceae</taxon>
        <taxon>Candidatus Lokiarchaeum</taxon>
    </lineage>
</organism>
<dbReference type="HAMAP" id="MF_00418">
    <property type="entry name" value="DapA"/>
    <property type="match status" value="1"/>
</dbReference>
<keyword evidence="6 11" id="KW-0220">Diaminopimelate biosynthesis</keyword>
<dbReference type="SMART" id="SM01130">
    <property type="entry name" value="DHDPS"/>
    <property type="match status" value="1"/>
</dbReference>
<evidence type="ECO:0000256" key="2">
    <source>
        <dbReference type="ARBA" id="ARBA00005120"/>
    </source>
</evidence>
<dbReference type="NCBIfam" id="TIGR00674">
    <property type="entry name" value="dapA"/>
    <property type="match status" value="1"/>
</dbReference>
<name>A0ABY6HPK0_9ARCH</name>
<dbReference type="PIRSF" id="PIRSF001365">
    <property type="entry name" value="DHDPS"/>
    <property type="match status" value="1"/>
</dbReference>
<evidence type="ECO:0000256" key="1">
    <source>
        <dbReference type="ARBA" id="ARBA00003294"/>
    </source>
</evidence>
<comment type="caution">
    <text evidence="11">Was originally thought to be a dihydrodipicolinate synthase (DHDPS), catalyzing the condensation of (S)-aspartate-beta-semialdehyde [(S)-ASA] and pyruvate to dihydrodipicolinate (DHDP). However, it was shown in E.coli that the product of the enzymatic reaction is not dihydrodipicolinate but in fact (4S)-4-hydroxy-2,3,4,5-tetrahydro-(2S)-dipicolinic acid (HTPA), and that the consecutive dehydration reaction leading to DHDP is not spontaneous but catalyzed by DapB.</text>
</comment>
<comment type="catalytic activity">
    <reaction evidence="10 11">
        <text>L-aspartate 4-semialdehyde + pyruvate = (2S,4S)-4-hydroxy-2,3,4,5-tetrahydrodipicolinate + H2O + H(+)</text>
        <dbReference type="Rhea" id="RHEA:34171"/>
        <dbReference type="ChEBI" id="CHEBI:15361"/>
        <dbReference type="ChEBI" id="CHEBI:15377"/>
        <dbReference type="ChEBI" id="CHEBI:15378"/>
        <dbReference type="ChEBI" id="CHEBI:67139"/>
        <dbReference type="ChEBI" id="CHEBI:537519"/>
        <dbReference type="EC" id="4.3.3.7"/>
    </reaction>
</comment>
<accession>A0ABY6HPK0</accession>
<evidence type="ECO:0000256" key="9">
    <source>
        <dbReference type="ARBA" id="ARBA00023270"/>
    </source>
</evidence>
<feature type="binding site" evidence="11">
    <location>
        <position position="212"/>
    </location>
    <ligand>
        <name>pyruvate</name>
        <dbReference type="ChEBI" id="CHEBI:15361"/>
    </ligand>
</feature>
<feature type="active site" description="Schiff-base intermediate with substrate" evidence="11">
    <location>
        <position position="170"/>
    </location>
</feature>
<comment type="similarity">
    <text evidence="11">Belongs to the DapA family.</text>
</comment>
<protein>
    <recommendedName>
        <fullName evidence="3 11">4-hydroxy-tetrahydrodipicolinate synthase</fullName>
        <shortName evidence="11">HTPA synthase</shortName>
        <ecNumber evidence="3 11">4.3.3.7</ecNumber>
    </recommendedName>
</protein>
<dbReference type="InterPro" id="IPR020624">
    <property type="entry name" value="Schiff_base-form_aldolases_CS"/>
</dbReference>
<evidence type="ECO:0000256" key="4">
    <source>
        <dbReference type="ARBA" id="ARBA00022490"/>
    </source>
</evidence>
<comment type="subunit">
    <text evidence="11">Homotetramer; dimer of dimers.</text>
</comment>
<dbReference type="Gene3D" id="3.20.20.70">
    <property type="entry name" value="Aldolase class I"/>
    <property type="match status" value="1"/>
</dbReference>
<dbReference type="InterPro" id="IPR005263">
    <property type="entry name" value="DapA"/>
</dbReference>
<keyword evidence="7 11" id="KW-0457">Lysine biosynthesis</keyword>
<feature type="binding site" evidence="11">
    <location>
        <position position="50"/>
    </location>
    <ligand>
        <name>pyruvate</name>
        <dbReference type="ChEBI" id="CHEBI:15361"/>
    </ligand>
</feature>
<gene>
    <name evidence="11" type="primary">dapA</name>
    <name evidence="12" type="ORF">NEF87_001620</name>
</gene>
<dbReference type="PANTHER" id="PTHR12128:SF66">
    <property type="entry name" value="4-HYDROXY-2-OXOGLUTARATE ALDOLASE, MITOCHONDRIAL"/>
    <property type="match status" value="1"/>
</dbReference>
<dbReference type="PRINTS" id="PR00146">
    <property type="entry name" value="DHPICSNTHASE"/>
</dbReference>
<evidence type="ECO:0000256" key="8">
    <source>
        <dbReference type="ARBA" id="ARBA00023239"/>
    </source>
</evidence>
<proteinExistence type="inferred from homology"/>
<dbReference type="PANTHER" id="PTHR12128">
    <property type="entry name" value="DIHYDRODIPICOLINATE SYNTHASE"/>
    <property type="match status" value="1"/>
</dbReference>
<feature type="site" description="Part of a proton relay during catalysis" evidence="11">
    <location>
        <position position="115"/>
    </location>
</feature>
<evidence type="ECO:0000256" key="11">
    <source>
        <dbReference type="HAMAP-Rule" id="MF_00418"/>
    </source>
</evidence>
<evidence type="ECO:0000256" key="3">
    <source>
        <dbReference type="ARBA" id="ARBA00012086"/>
    </source>
</evidence>
<keyword evidence="4 11" id="KW-0963">Cytoplasm</keyword>
<keyword evidence="9 11" id="KW-0704">Schiff base</keyword>
<evidence type="ECO:0000256" key="5">
    <source>
        <dbReference type="ARBA" id="ARBA00022605"/>
    </source>
</evidence>
<dbReference type="PROSITE" id="PS00665">
    <property type="entry name" value="DHDPS_1"/>
    <property type="match status" value="1"/>
</dbReference>
<feature type="site" description="Part of a proton relay during catalysis" evidence="11">
    <location>
        <position position="49"/>
    </location>
</feature>
<dbReference type="Pfam" id="PF00701">
    <property type="entry name" value="DHDPS"/>
    <property type="match status" value="1"/>
</dbReference>
<keyword evidence="5 11" id="KW-0028">Amino-acid biosynthesis</keyword>
<dbReference type="CDD" id="cd00950">
    <property type="entry name" value="DHDPS"/>
    <property type="match status" value="1"/>
</dbReference>
<dbReference type="InterPro" id="IPR013785">
    <property type="entry name" value="Aldolase_TIM"/>
</dbReference>
<dbReference type="InterPro" id="IPR002220">
    <property type="entry name" value="DapA-like"/>
</dbReference>
<evidence type="ECO:0000256" key="7">
    <source>
        <dbReference type="ARBA" id="ARBA00023154"/>
    </source>
</evidence>